<gene>
    <name evidence="2" type="ORF">SO802_023311</name>
</gene>
<feature type="compositionally biased region" description="Basic and acidic residues" evidence="1">
    <location>
        <begin position="294"/>
        <end position="306"/>
    </location>
</feature>
<protein>
    <submittedName>
        <fullName evidence="2">Uncharacterized protein</fullName>
    </submittedName>
</protein>
<dbReference type="EMBL" id="JAZDWU010000008">
    <property type="protein sequence ID" value="KAK9993608.1"/>
    <property type="molecule type" value="Genomic_DNA"/>
</dbReference>
<dbReference type="Proteomes" id="UP001459277">
    <property type="component" value="Unassembled WGS sequence"/>
</dbReference>
<evidence type="ECO:0000313" key="3">
    <source>
        <dbReference type="Proteomes" id="UP001459277"/>
    </source>
</evidence>
<accession>A0AAW2C6N2</accession>
<comment type="caution">
    <text evidence="2">The sequence shown here is derived from an EMBL/GenBank/DDBJ whole genome shotgun (WGS) entry which is preliminary data.</text>
</comment>
<evidence type="ECO:0000313" key="2">
    <source>
        <dbReference type="EMBL" id="KAK9993608.1"/>
    </source>
</evidence>
<keyword evidence="3" id="KW-1185">Reference proteome</keyword>
<feature type="region of interest" description="Disordered" evidence="1">
    <location>
        <begin position="120"/>
        <end position="173"/>
    </location>
</feature>
<evidence type="ECO:0000256" key="1">
    <source>
        <dbReference type="SAM" id="MobiDB-lite"/>
    </source>
</evidence>
<sequence length="365" mass="41735">MPKPIYGIDSEKEPLTLDGFEIERPSFEKREEEFEKMPMDFAPHGNNNMTMVPGFEILLDCNNRVLELKKEDITWVPTDWVDHMDLDAMTTLLGDHIYNIEEEEYWEACRHTLKSPYRLRAHNEDEEKGAAPSDDENGSEDKSDSSSDNNSSDGGNDDDDSSTNSEPPNDREDEDADLFYEEYDSDVDCYDQDIEDDAEANRWNDTDSDQYRLVNVLENAREENAQANQISGPRYDKHGREVPELGSYYDSEPSSPTTYTKEEDDIDAILATLDHKLMVHGLRIMTLENAECSNEEKGGEPEHLPKPTDLGNGSKHDLLDEWMDSIERLDAFVTDKPINMEVEEETTDYMDVDPAVLMLRGEGAY</sequence>
<name>A0AAW2C6N2_9ROSI</name>
<dbReference type="AlphaFoldDB" id="A0AAW2C6N2"/>
<feature type="region of interest" description="Disordered" evidence="1">
    <location>
        <begin position="292"/>
        <end position="316"/>
    </location>
</feature>
<reference evidence="2 3" key="1">
    <citation type="submission" date="2024-01" db="EMBL/GenBank/DDBJ databases">
        <title>A telomere-to-telomere, gap-free genome of sweet tea (Lithocarpus litseifolius).</title>
        <authorList>
            <person name="Zhou J."/>
        </authorList>
    </citation>
    <scope>NUCLEOTIDE SEQUENCE [LARGE SCALE GENOMIC DNA]</scope>
    <source>
        <strain evidence="2">Zhou-2022a</strain>
        <tissue evidence="2">Leaf</tissue>
    </source>
</reference>
<organism evidence="2 3">
    <name type="scientific">Lithocarpus litseifolius</name>
    <dbReference type="NCBI Taxonomy" id="425828"/>
    <lineage>
        <taxon>Eukaryota</taxon>
        <taxon>Viridiplantae</taxon>
        <taxon>Streptophyta</taxon>
        <taxon>Embryophyta</taxon>
        <taxon>Tracheophyta</taxon>
        <taxon>Spermatophyta</taxon>
        <taxon>Magnoliopsida</taxon>
        <taxon>eudicotyledons</taxon>
        <taxon>Gunneridae</taxon>
        <taxon>Pentapetalae</taxon>
        <taxon>rosids</taxon>
        <taxon>fabids</taxon>
        <taxon>Fagales</taxon>
        <taxon>Fagaceae</taxon>
        <taxon>Lithocarpus</taxon>
    </lineage>
</organism>
<proteinExistence type="predicted"/>